<dbReference type="EMBL" id="JWIN03000019">
    <property type="protein sequence ID" value="KAB1262875.1"/>
    <property type="molecule type" value="Genomic_DNA"/>
</dbReference>
<evidence type="ECO:0000313" key="2">
    <source>
        <dbReference type="Proteomes" id="UP000299084"/>
    </source>
</evidence>
<comment type="caution">
    <text evidence="1">The sequence shown here is derived from an EMBL/GenBank/DDBJ whole genome shotgun (WGS) entry which is preliminary data.</text>
</comment>
<protein>
    <submittedName>
        <fullName evidence="1">Uncharacterized protein</fullName>
    </submittedName>
</protein>
<dbReference type="Proteomes" id="UP000299084">
    <property type="component" value="Unassembled WGS sequence"/>
</dbReference>
<gene>
    <name evidence="1" type="ORF">Cadr_000021390</name>
</gene>
<organism evidence="1 2">
    <name type="scientific">Camelus dromedarius</name>
    <name type="common">Dromedary</name>
    <name type="synonym">Arabian camel</name>
    <dbReference type="NCBI Taxonomy" id="9838"/>
    <lineage>
        <taxon>Eukaryota</taxon>
        <taxon>Metazoa</taxon>
        <taxon>Chordata</taxon>
        <taxon>Craniata</taxon>
        <taxon>Vertebrata</taxon>
        <taxon>Euteleostomi</taxon>
        <taxon>Mammalia</taxon>
        <taxon>Eutheria</taxon>
        <taxon>Laurasiatheria</taxon>
        <taxon>Artiodactyla</taxon>
        <taxon>Tylopoda</taxon>
        <taxon>Camelidae</taxon>
        <taxon>Camelus</taxon>
    </lineage>
</organism>
<dbReference type="AlphaFoldDB" id="A0A5N4CVN5"/>
<reference evidence="1 2" key="1">
    <citation type="journal article" date="2019" name="Mol. Ecol. Resour.">
        <title>Improving Illumina assemblies with Hi-C and long reads: an example with the North African dromedary.</title>
        <authorList>
            <person name="Elbers J.P."/>
            <person name="Rogers M.F."/>
            <person name="Perelman P.L."/>
            <person name="Proskuryakova A.A."/>
            <person name="Serdyukova N.A."/>
            <person name="Johnson W.E."/>
            <person name="Horin P."/>
            <person name="Corander J."/>
            <person name="Murphy D."/>
            <person name="Burger P.A."/>
        </authorList>
    </citation>
    <scope>NUCLEOTIDE SEQUENCE [LARGE SCALE GENOMIC DNA]</scope>
    <source>
        <strain evidence="1">Drom800</strain>
        <tissue evidence="1">Blood</tissue>
    </source>
</reference>
<name>A0A5N4CVN5_CAMDR</name>
<evidence type="ECO:0000313" key="1">
    <source>
        <dbReference type="EMBL" id="KAB1262875.1"/>
    </source>
</evidence>
<keyword evidence="2" id="KW-1185">Reference proteome</keyword>
<sequence>MLSVASDRNPTQKIKVKKGMNILAYLVGRNSLVGRAAGTRASKLEPRLCCKKSLYPYNPKSTFFLHPDPRGLFSATFETGNPWKGLQLAWLAPG</sequence>
<accession>A0A5N4CVN5</accession>
<proteinExistence type="predicted"/>